<dbReference type="AlphaFoldDB" id="A0AAV7R5Z9"/>
<evidence type="ECO:0000313" key="3">
    <source>
        <dbReference type="Proteomes" id="UP001066276"/>
    </source>
</evidence>
<feature type="compositionally biased region" description="Basic and acidic residues" evidence="1">
    <location>
        <begin position="112"/>
        <end position="123"/>
    </location>
</feature>
<name>A0AAV7R5Z9_PLEWA</name>
<organism evidence="2 3">
    <name type="scientific">Pleurodeles waltl</name>
    <name type="common">Iberian ribbed newt</name>
    <dbReference type="NCBI Taxonomy" id="8319"/>
    <lineage>
        <taxon>Eukaryota</taxon>
        <taxon>Metazoa</taxon>
        <taxon>Chordata</taxon>
        <taxon>Craniata</taxon>
        <taxon>Vertebrata</taxon>
        <taxon>Euteleostomi</taxon>
        <taxon>Amphibia</taxon>
        <taxon>Batrachia</taxon>
        <taxon>Caudata</taxon>
        <taxon>Salamandroidea</taxon>
        <taxon>Salamandridae</taxon>
        <taxon>Pleurodelinae</taxon>
        <taxon>Pleurodeles</taxon>
    </lineage>
</organism>
<feature type="compositionally biased region" description="Low complexity" evidence="1">
    <location>
        <begin position="32"/>
        <end position="43"/>
    </location>
</feature>
<gene>
    <name evidence="2" type="ORF">NDU88_001073</name>
</gene>
<evidence type="ECO:0000256" key="1">
    <source>
        <dbReference type="SAM" id="MobiDB-lite"/>
    </source>
</evidence>
<feature type="compositionally biased region" description="Low complexity" evidence="1">
    <location>
        <begin position="89"/>
        <end position="108"/>
    </location>
</feature>
<evidence type="ECO:0000313" key="2">
    <source>
        <dbReference type="EMBL" id="KAJ1148236.1"/>
    </source>
</evidence>
<sequence length="194" mass="20698">MAGGPGEGGGSEASGGGWRLPLVSCRRSLLLPALRPLSGPAPRTGKALGPGKRGPNQPWDRSSATAGRQLGAERTKAAERGAGGGGSTQAGTAGLARLRSPPLRLPSSFHYCESKREDRERHRAGSNRHRTPASLPLFNRGTVRFGSLWFRTEAENQKSAGRGQDHCTYARGCTALFLTHRRAFNCTIPRALFI</sequence>
<proteinExistence type="predicted"/>
<comment type="caution">
    <text evidence="2">The sequence shown here is derived from an EMBL/GenBank/DDBJ whole genome shotgun (WGS) entry which is preliminary data.</text>
</comment>
<keyword evidence="3" id="KW-1185">Reference proteome</keyword>
<accession>A0AAV7R5Z9</accession>
<reference evidence="2" key="1">
    <citation type="journal article" date="2022" name="bioRxiv">
        <title>Sequencing and chromosome-scale assembly of the giantPleurodeles waltlgenome.</title>
        <authorList>
            <person name="Brown T."/>
            <person name="Elewa A."/>
            <person name="Iarovenko S."/>
            <person name="Subramanian E."/>
            <person name="Araus A.J."/>
            <person name="Petzold A."/>
            <person name="Susuki M."/>
            <person name="Suzuki K.-i.T."/>
            <person name="Hayashi T."/>
            <person name="Toyoda A."/>
            <person name="Oliveira C."/>
            <person name="Osipova E."/>
            <person name="Leigh N.D."/>
            <person name="Simon A."/>
            <person name="Yun M.H."/>
        </authorList>
    </citation>
    <scope>NUCLEOTIDE SEQUENCE</scope>
    <source>
        <strain evidence="2">20211129_DDA</strain>
        <tissue evidence="2">Liver</tissue>
    </source>
</reference>
<protein>
    <submittedName>
        <fullName evidence="2">Uncharacterized protein</fullName>
    </submittedName>
</protein>
<feature type="region of interest" description="Disordered" evidence="1">
    <location>
        <begin position="32"/>
        <end position="135"/>
    </location>
</feature>
<dbReference type="Proteomes" id="UP001066276">
    <property type="component" value="Chromosome 5"/>
</dbReference>
<dbReference type="EMBL" id="JANPWB010000009">
    <property type="protein sequence ID" value="KAJ1148236.1"/>
    <property type="molecule type" value="Genomic_DNA"/>
</dbReference>